<name>A0A5B7FR05_PORTR</name>
<reference evidence="1 2" key="1">
    <citation type="submission" date="2019-05" db="EMBL/GenBank/DDBJ databases">
        <title>Another draft genome of Portunus trituberculatus and its Hox gene families provides insights of decapod evolution.</title>
        <authorList>
            <person name="Jeong J.-H."/>
            <person name="Song I."/>
            <person name="Kim S."/>
            <person name="Choi T."/>
            <person name="Kim D."/>
            <person name="Ryu S."/>
            <person name="Kim W."/>
        </authorList>
    </citation>
    <scope>NUCLEOTIDE SEQUENCE [LARGE SCALE GENOMIC DNA]</scope>
    <source>
        <tissue evidence="1">Muscle</tissue>
    </source>
</reference>
<dbReference type="EMBL" id="VSRR010007382">
    <property type="protein sequence ID" value="MPC46794.1"/>
    <property type="molecule type" value="Genomic_DNA"/>
</dbReference>
<comment type="caution">
    <text evidence="1">The sequence shown here is derived from an EMBL/GenBank/DDBJ whole genome shotgun (WGS) entry which is preliminary data.</text>
</comment>
<dbReference type="AlphaFoldDB" id="A0A5B7FR05"/>
<keyword evidence="2" id="KW-1185">Reference proteome</keyword>
<protein>
    <submittedName>
        <fullName evidence="1">Uncharacterized protein</fullName>
    </submittedName>
</protein>
<gene>
    <name evidence="1" type="ORF">E2C01_040520</name>
</gene>
<dbReference type="Proteomes" id="UP000324222">
    <property type="component" value="Unassembled WGS sequence"/>
</dbReference>
<evidence type="ECO:0000313" key="1">
    <source>
        <dbReference type="EMBL" id="MPC46794.1"/>
    </source>
</evidence>
<evidence type="ECO:0000313" key="2">
    <source>
        <dbReference type="Proteomes" id="UP000324222"/>
    </source>
</evidence>
<organism evidence="1 2">
    <name type="scientific">Portunus trituberculatus</name>
    <name type="common">Swimming crab</name>
    <name type="synonym">Neptunus trituberculatus</name>
    <dbReference type="NCBI Taxonomy" id="210409"/>
    <lineage>
        <taxon>Eukaryota</taxon>
        <taxon>Metazoa</taxon>
        <taxon>Ecdysozoa</taxon>
        <taxon>Arthropoda</taxon>
        <taxon>Crustacea</taxon>
        <taxon>Multicrustacea</taxon>
        <taxon>Malacostraca</taxon>
        <taxon>Eumalacostraca</taxon>
        <taxon>Eucarida</taxon>
        <taxon>Decapoda</taxon>
        <taxon>Pleocyemata</taxon>
        <taxon>Brachyura</taxon>
        <taxon>Eubrachyura</taxon>
        <taxon>Portunoidea</taxon>
        <taxon>Portunidae</taxon>
        <taxon>Portuninae</taxon>
        <taxon>Portunus</taxon>
    </lineage>
</organism>
<accession>A0A5B7FR05</accession>
<sequence length="100" mass="11483">MSCMTLNKHGECKGSPSITWRTEGSNTSTVHQLIVCKINRELEQSRTPRWLGQALAGATDKFAVNRATNLPSQQERAHTRDREERYQRLHQFCQVSNLEI</sequence>
<proteinExistence type="predicted"/>